<dbReference type="FunFam" id="3.40.640.10:FF:000046">
    <property type="entry name" value="Cystathionine gamma-lyase"/>
    <property type="match status" value="1"/>
</dbReference>
<evidence type="ECO:0000313" key="10">
    <source>
        <dbReference type="EMBL" id="TKX32221.1"/>
    </source>
</evidence>
<dbReference type="PROSITE" id="PS00868">
    <property type="entry name" value="CYS_MET_METAB_PP"/>
    <property type="match status" value="1"/>
</dbReference>
<dbReference type="InterPro" id="IPR006233">
    <property type="entry name" value="Cys_b_lyase_bac"/>
</dbReference>
<dbReference type="GO" id="GO:0019346">
    <property type="term" value="P:transsulfuration"/>
    <property type="evidence" value="ECO:0007669"/>
    <property type="project" value="InterPro"/>
</dbReference>
<dbReference type="SUPFAM" id="SSF53383">
    <property type="entry name" value="PLP-dependent transferases"/>
    <property type="match status" value="1"/>
</dbReference>
<dbReference type="RefSeq" id="WP_137622318.1">
    <property type="nucleotide sequence ID" value="NZ_NXMA01000007.1"/>
</dbReference>
<dbReference type="InterPro" id="IPR054542">
    <property type="entry name" value="Cys_met_metab_PP"/>
</dbReference>
<evidence type="ECO:0000256" key="4">
    <source>
        <dbReference type="ARBA" id="ARBA00023239"/>
    </source>
</evidence>
<comment type="catalytic activity">
    <reaction evidence="7">
        <text>an S-substituted L-cysteine + H2O = a thiol + pyruvate + NH4(+)</text>
        <dbReference type="Rhea" id="RHEA:18121"/>
        <dbReference type="ChEBI" id="CHEBI:15361"/>
        <dbReference type="ChEBI" id="CHEBI:15377"/>
        <dbReference type="ChEBI" id="CHEBI:28938"/>
        <dbReference type="ChEBI" id="CHEBI:29256"/>
        <dbReference type="ChEBI" id="CHEBI:58717"/>
        <dbReference type="EC" id="4.4.1.13"/>
    </reaction>
</comment>
<evidence type="ECO:0000256" key="3">
    <source>
        <dbReference type="ARBA" id="ARBA00022898"/>
    </source>
</evidence>
<reference evidence="10 11" key="1">
    <citation type="submission" date="2018-05" db="EMBL/GenBank/DDBJ databases">
        <title>Novel Campyloabacter and Helicobacter Species and Strains.</title>
        <authorList>
            <person name="Mannion A.J."/>
            <person name="Shen Z."/>
            <person name="Fox J.G."/>
        </authorList>
    </citation>
    <scope>NUCLEOTIDE SEQUENCE [LARGE SCALE GENOMIC DNA]</scope>
    <source>
        <strain evidence="11">MIT17-670</strain>
    </source>
</reference>
<dbReference type="Proteomes" id="UP000310353">
    <property type="component" value="Unassembled WGS sequence"/>
</dbReference>
<evidence type="ECO:0000256" key="2">
    <source>
        <dbReference type="ARBA" id="ARBA00009077"/>
    </source>
</evidence>
<keyword evidence="11" id="KW-1185">Reference proteome</keyword>
<dbReference type="GO" id="GO:0030170">
    <property type="term" value="F:pyridoxal phosphate binding"/>
    <property type="evidence" value="ECO:0007669"/>
    <property type="project" value="InterPro"/>
</dbReference>
<dbReference type="Gene3D" id="3.40.640.10">
    <property type="entry name" value="Type I PLP-dependent aspartate aminotransferase-like (Major domain)"/>
    <property type="match status" value="1"/>
</dbReference>
<keyword evidence="4 10" id="KW-0456">Lyase</keyword>
<evidence type="ECO:0000256" key="5">
    <source>
        <dbReference type="ARBA" id="ARBA00046315"/>
    </source>
</evidence>
<evidence type="ECO:0000313" key="11">
    <source>
        <dbReference type="Proteomes" id="UP000310353"/>
    </source>
</evidence>
<dbReference type="GO" id="GO:0047804">
    <property type="term" value="F:cysteine-S-conjugate beta-lyase activity"/>
    <property type="evidence" value="ECO:0007669"/>
    <property type="project" value="UniProtKB-EC"/>
</dbReference>
<dbReference type="PIRSF" id="PIRSF001434">
    <property type="entry name" value="CGS"/>
    <property type="match status" value="1"/>
</dbReference>
<dbReference type="InterPro" id="IPR015421">
    <property type="entry name" value="PyrdxlP-dep_Trfase_major"/>
</dbReference>
<comment type="pathway">
    <text evidence="5">Amino-acid biosynthesis; L-methionine biosynthesis via de novo pathway; L-homocysteine from L-cystathionine: step 1/1.</text>
</comment>
<dbReference type="Gene3D" id="3.90.1150.10">
    <property type="entry name" value="Aspartate Aminotransferase, domain 1"/>
    <property type="match status" value="1"/>
</dbReference>
<comment type="caution">
    <text evidence="10">The sequence shown here is derived from an EMBL/GenBank/DDBJ whole genome shotgun (WGS) entry which is preliminary data.</text>
</comment>
<evidence type="ECO:0000256" key="8">
    <source>
        <dbReference type="PIRSR" id="PIRSR001434-2"/>
    </source>
</evidence>
<evidence type="ECO:0000256" key="9">
    <source>
        <dbReference type="RuleBase" id="RU362118"/>
    </source>
</evidence>
<feature type="modified residue" description="N6-(pyridoxal phosphate)lysine" evidence="8">
    <location>
        <position position="206"/>
    </location>
</feature>
<sequence>MKPKTKLIHQGRGDQNAEVRSVNPTLMRASTILFKDHATWQKYRELRKTERVLSYGARGTATNFELEKLICELEGGYRAQLFPTGLAALAMVLLNYASKDAHFLITDAIYGPVRTICDKFLEKIGVEVDFLKADASDVEEKIKANTKLILCESPGSILYEIIDLPKLCKIAHSHNIPVAIDNTYSSGYFLNPLELGVDISVIAATKYLSGHSDVTMGIVVCNQKEWKNFNELPEAFGFTTSPDDVYLVLRGMRTLDVRMKAHEKSADEIVEFLKTRKEIKTIFYPKLKSHPNHEIFMRDHKGSNGMITIEFNDGYDQNDAIAFVDYLKYFSIGASWGGYESLATVTTPPRTASDWSKRGPFVRFHIGLEDTKDLIADLEQAFEKIKKEKK</sequence>
<comment type="similarity">
    <text evidence="2 9">Belongs to the trans-sulfuration enzymes family.</text>
</comment>
<dbReference type="GO" id="GO:0019450">
    <property type="term" value="P:L-cysteine catabolic process to pyruvate"/>
    <property type="evidence" value="ECO:0007669"/>
    <property type="project" value="TreeGrafter"/>
</dbReference>
<dbReference type="EMBL" id="NXMA01000007">
    <property type="protein sequence ID" value="TKX32221.1"/>
    <property type="molecule type" value="Genomic_DNA"/>
</dbReference>
<dbReference type="OrthoDB" id="9805807at2"/>
<dbReference type="InterPro" id="IPR015424">
    <property type="entry name" value="PyrdxlP-dep_Trfase"/>
</dbReference>
<dbReference type="AlphaFoldDB" id="A0A4U7BNG8"/>
<evidence type="ECO:0000256" key="6">
    <source>
        <dbReference type="ARBA" id="ARBA00047517"/>
    </source>
</evidence>
<dbReference type="InterPro" id="IPR015422">
    <property type="entry name" value="PyrdxlP-dep_Trfase_small"/>
</dbReference>
<evidence type="ECO:0000256" key="7">
    <source>
        <dbReference type="ARBA" id="ARBA00047625"/>
    </source>
</evidence>
<comment type="cofactor">
    <cofactor evidence="1 9">
        <name>pyridoxal 5'-phosphate</name>
        <dbReference type="ChEBI" id="CHEBI:597326"/>
    </cofactor>
</comment>
<organism evidence="10 11">
    <name type="scientific">Campylobacter aviculae</name>
    <dbReference type="NCBI Taxonomy" id="2510190"/>
    <lineage>
        <taxon>Bacteria</taxon>
        <taxon>Pseudomonadati</taxon>
        <taxon>Campylobacterota</taxon>
        <taxon>Epsilonproteobacteria</taxon>
        <taxon>Campylobacterales</taxon>
        <taxon>Campylobacteraceae</taxon>
        <taxon>Campylobacter</taxon>
    </lineage>
</organism>
<dbReference type="InterPro" id="IPR000277">
    <property type="entry name" value="Cys/Met-Metab_PyrdxlP-dep_enz"/>
</dbReference>
<evidence type="ECO:0000256" key="1">
    <source>
        <dbReference type="ARBA" id="ARBA00001933"/>
    </source>
</evidence>
<comment type="catalytic activity">
    <reaction evidence="6">
        <text>L,L-cystathionine + H2O = L-homocysteine + pyruvate + NH4(+)</text>
        <dbReference type="Rhea" id="RHEA:13965"/>
        <dbReference type="ChEBI" id="CHEBI:15361"/>
        <dbReference type="ChEBI" id="CHEBI:15377"/>
        <dbReference type="ChEBI" id="CHEBI:28938"/>
        <dbReference type="ChEBI" id="CHEBI:58161"/>
        <dbReference type="ChEBI" id="CHEBI:58199"/>
    </reaction>
</comment>
<proteinExistence type="inferred from homology"/>
<dbReference type="PANTHER" id="PTHR43500:SF1">
    <property type="entry name" value="CYSTATHIONINE BETA-LYASE-RELATED"/>
    <property type="match status" value="1"/>
</dbReference>
<protein>
    <submittedName>
        <fullName evidence="10">Cystathionine beta-lyase</fullName>
    </submittedName>
</protein>
<accession>A0A4U7BNG8</accession>
<dbReference type="Pfam" id="PF01053">
    <property type="entry name" value="Cys_Met_Meta_PP"/>
    <property type="match status" value="1"/>
</dbReference>
<gene>
    <name evidence="10" type="primary">metC</name>
    <name evidence="10" type="ORF">CQA76_04860</name>
</gene>
<keyword evidence="3 8" id="KW-0663">Pyridoxal phosphate</keyword>
<name>A0A4U7BNG8_9BACT</name>
<dbReference type="NCBIfam" id="TIGR01324">
    <property type="entry name" value="cysta_beta_ly_B"/>
    <property type="match status" value="1"/>
</dbReference>
<dbReference type="PANTHER" id="PTHR43500">
    <property type="entry name" value="CYSTATHIONINE BETA-LYASE-RELATED"/>
    <property type="match status" value="1"/>
</dbReference>